<accession>A0ABQ0KZV8</accession>
<reference evidence="2" key="1">
    <citation type="submission" date="2014-09" db="EMBL/GenBank/DDBJ databases">
        <title>Genome sequence of the luminous mushroom Mycena chlorophos for searching fungal bioluminescence genes.</title>
        <authorList>
            <person name="Tanaka Y."/>
            <person name="Kasuga D."/>
            <person name="Oba Y."/>
            <person name="Hase S."/>
            <person name="Sato K."/>
            <person name="Oba Y."/>
            <person name="Sakakibara Y."/>
        </authorList>
    </citation>
    <scope>NUCLEOTIDE SEQUENCE</scope>
</reference>
<dbReference type="EMBL" id="DF838509">
    <property type="protein sequence ID" value="GAT43046.1"/>
    <property type="molecule type" value="Genomic_DNA"/>
</dbReference>
<name>A0ABQ0KZV8_MYCCL</name>
<dbReference type="Proteomes" id="UP000815677">
    <property type="component" value="Unassembled WGS sequence"/>
</dbReference>
<evidence type="ECO:0000256" key="1">
    <source>
        <dbReference type="SAM" id="MobiDB-lite"/>
    </source>
</evidence>
<protein>
    <submittedName>
        <fullName evidence="2">Uncharacterized protein</fullName>
    </submittedName>
</protein>
<keyword evidence="3" id="KW-1185">Reference proteome</keyword>
<organism evidence="2 3">
    <name type="scientific">Mycena chlorophos</name>
    <name type="common">Agaric fungus</name>
    <name type="synonym">Agaricus chlorophos</name>
    <dbReference type="NCBI Taxonomy" id="658473"/>
    <lineage>
        <taxon>Eukaryota</taxon>
        <taxon>Fungi</taxon>
        <taxon>Dikarya</taxon>
        <taxon>Basidiomycota</taxon>
        <taxon>Agaricomycotina</taxon>
        <taxon>Agaricomycetes</taxon>
        <taxon>Agaricomycetidae</taxon>
        <taxon>Agaricales</taxon>
        <taxon>Marasmiineae</taxon>
        <taxon>Mycenaceae</taxon>
        <taxon>Mycena</taxon>
    </lineage>
</organism>
<proteinExistence type="predicted"/>
<evidence type="ECO:0000313" key="2">
    <source>
        <dbReference type="EMBL" id="GAT43046.1"/>
    </source>
</evidence>
<evidence type="ECO:0000313" key="3">
    <source>
        <dbReference type="Proteomes" id="UP000815677"/>
    </source>
</evidence>
<feature type="region of interest" description="Disordered" evidence="1">
    <location>
        <begin position="70"/>
        <end position="97"/>
    </location>
</feature>
<feature type="compositionally biased region" description="Basic and acidic residues" evidence="1">
    <location>
        <begin position="77"/>
        <end position="88"/>
    </location>
</feature>
<gene>
    <name evidence="2" type="ORF">MCHLO_00739</name>
</gene>
<sequence length="97" mass="10963">MLQELIIEVRLAFTAPQYDFHKPTMSILNSLFLAHPSLTTVRWRPHFGVQVAETQSFSPLRGVSGWIEAGDSSSVREPADPGRRRGDSIPEFEGYFE</sequence>